<proteinExistence type="predicted"/>
<evidence type="ECO:0000256" key="5">
    <source>
        <dbReference type="ARBA" id="ARBA00036820"/>
    </source>
</evidence>
<evidence type="ECO:0000256" key="2">
    <source>
        <dbReference type="ARBA" id="ARBA00022490"/>
    </source>
</evidence>
<evidence type="ECO:0000259" key="9">
    <source>
        <dbReference type="Pfam" id="PF01636"/>
    </source>
</evidence>
<comment type="function">
    <text evidence="6">Catalyzes the GTP-dependent phosphorylation of 5-hydroxy-L-lysine.</text>
</comment>
<dbReference type="Gene3D" id="3.90.1200.10">
    <property type="match status" value="1"/>
</dbReference>
<dbReference type="InterPro" id="IPR002575">
    <property type="entry name" value="Aminoglycoside_PTrfase"/>
</dbReference>
<keyword evidence="11" id="KW-1185">Reference proteome</keyword>
<evidence type="ECO:0000313" key="10">
    <source>
        <dbReference type="EMBL" id="OOY24873.1"/>
    </source>
</evidence>
<evidence type="ECO:0000256" key="6">
    <source>
        <dbReference type="ARBA" id="ARBA00037368"/>
    </source>
</evidence>
<comment type="catalytic activity">
    <reaction evidence="5">
        <text>(5R)-5-hydroxy-L-lysine + GTP = (5R)-5-phosphooxy-L-lysine + GDP + H(+)</text>
        <dbReference type="Rhea" id="RHEA:19049"/>
        <dbReference type="ChEBI" id="CHEBI:15378"/>
        <dbReference type="ChEBI" id="CHEBI:37565"/>
        <dbReference type="ChEBI" id="CHEBI:57882"/>
        <dbReference type="ChEBI" id="CHEBI:58189"/>
        <dbReference type="ChEBI" id="CHEBI:58357"/>
        <dbReference type="EC" id="2.7.1.81"/>
    </reaction>
</comment>
<evidence type="ECO:0000256" key="7">
    <source>
        <dbReference type="ARBA" id="ARBA00038873"/>
    </source>
</evidence>
<evidence type="ECO:0000313" key="11">
    <source>
        <dbReference type="Proteomes" id="UP000190787"/>
    </source>
</evidence>
<evidence type="ECO:0000256" key="8">
    <source>
        <dbReference type="ARBA" id="ARBA00040505"/>
    </source>
</evidence>
<keyword evidence="3" id="KW-0808">Transferase</keyword>
<dbReference type="PANTHER" id="PTHR21064:SF1">
    <property type="entry name" value="HYDROXYLYSINE KINASE"/>
    <property type="match status" value="1"/>
</dbReference>
<keyword evidence="2" id="KW-0963">Cytoplasm</keyword>
<protein>
    <recommendedName>
        <fullName evidence="8">Hydroxylysine kinase</fullName>
        <ecNumber evidence="7">2.7.1.81</ecNumber>
    </recommendedName>
</protein>
<organism evidence="10 11">
    <name type="scientific">Thioclava sediminum</name>
    <dbReference type="NCBI Taxonomy" id="1915319"/>
    <lineage>
        <taxon>Bacteria</taxon>
        <taxon>Pseudomonadati</taxon>
        <taxon>Pseudomonadota</taxon>
        <taxon>Alphaproteobacteria</taxon>
        <taxon>Rhodobacterales</taxon>
        <taxon>Paracoccaceae</taxon>
        <taxon>Thioclava</taxon>
    </lineage>
</organism>
<dbReference type="PANTHER" id="PTHR21064">
    <property type="entry name" value="AMINOGLYCOSIDE PHOSPHOTRANSFERASE DOMAIN-CONTAINING PROTEIN-RELATED"/>
    <property type="match status" value="1"/>
</dbReference>
<dbReference type="EMBL" id="MPZV01000002">
    <property type="protein sequence ID" value="OOY24873.1"/>
    <property type="molecule type" value="Genomic_DNA"/>
</dbReference>
<gene>
    <name evidence="10" type="ORF">BMI91_12215</name>
</gene>
<dbReference type="InterPro" id="IPR011009">
    <property type="entry name" value="Kinase-like_dom_sf"/>
</dbReference>
<keyword evidence="4" id="KW-0418">Kinase</keyword>
<accession>A0ABX3MZB3</accession>
<dbReference type="Pfam" id="PF01636">
    <property type="entry name" value="APH"/>
    <property type="match status" value="1"/>
</dbReference>
<reference evidence="10 11" key="1">
    <citation type="submission" date="2016-11" db="EMBL/GenBank/DDBJ databases">
        <title>A multilocus sequence analysis scheme for characterization of bacteria in the genus Thioclava.</title>
        <authorList>
            <person name="Liu Y."/>
            <person name="Shao Z."/>
        </authorList>
    </citation>
    <scope>NUCLEOTIDE SEQUENCE [LARGE SCALE GENOMIC DNA]</scope>
    <source>
        <strain evidence="10 11">TAW-CT134</strain>
    </source>
</reference>
<comment type="subcellular location">
    <subcellularLocation>
        <location evidence="1">Cytoplasm</location>
    </subcellularLocation>
</comment>
<dbReference type="SUPFAM" id="SSF56112">
    <property type="entry name" value="Protein kinase-like (PK-like)"/>
    <property type="match status" value="1"/>
</dbReference>
<feature type="domain" description="Aminoglycoside phosphotransferase" evidence="9">
    <location>
        <begin position="51"/>
        <end position="280"/>
    </location>
</feature>
<evidence type="ECO:0000256" key="3">
    <source>
        <dbReference type="ARBA" id="ARBA00022679"/>
    </source>
</evidence>
<evidence type="ECO:0000256" key="1">
    <source>
        <dbReference type="ARBA" id="ARBA00004496"/>
    </source>
</evidence>
<evidence type="ECO:0000256" key="4">
    <source>
        <dbReference type="ARBA" id="ARBA00022777"/>
    </source>
</evidence>
<dbReference type="EC" id="2.7.1.81" evidence="7"/>
<dbReference type="Proteomes" id="UP000190787">
    <property type="component" value="Unassembled WGS sequence"/>
</dbReference>
<sequence>MTDGSAVDQDSLLAGLLASAPPRLTPDQAQTLLHDHWGIDGSAHEIACERDQNFRIVTGTGQDYILKISNAVEDPLNTEFQTAALRWVARVDPELPLPRAVAALDGAFTQRLKLPSGRTSVVRVLSWLDGTPLHHVPMTARMQSGIGAMTARLGRALEGFDHPGARHELLWDIQHLPRLRPLTESLGEDAVADAVRRELDHFEAQVAPALGGLRRQVIHNDMNHHNILVDASEQDRITGILDFGDMVNTYLAIDVAVAASYLASEDDPLDAIARLVASYHAVLPLEREEVELLRDLTVARLVASITITNWRAARYPENAAYILRNNGPARTAMARFATLPTQDVTRALLSACDME</sequence>
<name>A0ABX3MZB3_9RHOB</name>
<dbReference type="InterPro" id="IPR050249">
    <property type="entry name" value="Pseudomonas-type_ThrB"/>
</dbReference>
<comment type="caution">
    <text evidence="10">The sequence shown here is derived from an EMBL/GenBank/DDBJ whole genome shotgun (WGS) entry which is preliminary data.</text>
</comment>